<reference evidence="2 3" key="1">
    <citation type="submission" date="2018-09" db="EMBL/GenBank/DDBJ databases">
        <title>Draft genome sequence of Rhodopseudomonas palustris 2.1.18.</title>
        <authorList>
            <person name="Robertson S.L."/>
            <person name="Meyer T.E."/>
            <person name="Kyndt J.A."/>
        </authorList>
    </citation>
    <scope>NUCLEOTIDE SEQUENCE [LARGE SCALE GENOMIC DNA]</scope>
    <source>
        <strain evidence="2 3">2.1.18</strain>
    </source>
</reference>
<evidence type="ECO:0000313" key="2">
    <source>
        <dbReference type="EMBL" id="RJF70381.1"/>
    </source>
</evidence>
<comment type="caution">
    <text evidence="2">The sequence shown here is derived from an EMBL/GenBank/DDBJ whole genome shotgun (WGS) entry which is preliminary data.</text>
</comment>
<accession>A0A418V2U5</accession>
<protein>
    <recommendedName>
        <fullName evidence="1">DUF5615 domain-containing protein</fullName>
    </recommendedName>
</protein>
<dbReference type="Proteomes" id="UP000285523">
    <property type="component" value="Unassembled WGS sequence"/>
</dbReference>
<dbReference type="Pfam" id="PF18480">
    <property type="entry name" value="DUF5615"/>
    <property type="match status" value="1"/>
</dbReference>
<proteinExistence type="predicted"/>
<name>A0A418V2U5_RHOPL</name>
<dbReference type="EMBL" id="QYYD01000018">
    <property type="protein sequence ID" value="RJF70381.1"/>
    <property type="molecule type" value="Genomic_DNA"/>
</dbReference>
<feature type="domain" description="DUF5615" evidence="1">
    <location>
        <begin position="1"/>
        <end position="105"/>
    </location>
</feature>
<sequence>MRFLADENIPRSLVQSLLDEGHDVVRIGTLAAGASDPTVLELARREGRVVLTFDKDFGELARASKLGSPSGVVLFRLPITPSDGARLARIVSSRSDWSGHFAVVDSHRVRIKPLPILD</sequence>
<dbReference type="InterPro" id="IPR041049">
    <property type="entry name" value="DUF5615"/>
</dbReference>
<gene>
    <name evidence="2" type="ORF">D4Q52_17655</name>
</gene>
<dbReference type="OrthoDB" id="9806751at2"/>
<evidence type="ECO:0000259" key="1">
    <source>
        <dbReference type="Pfam" id="PF18480"/>
    </source>
</evidence>
<evidence type="ECO:0000313" key="3">
    <source>
        <dbReference type="Proteomes" id="UP000285523"/>
    </source>
</evidence>
<organism evidence="2 3">
    <name type="scientific">Rhodopseudomonas palustris</name>
    <dbReference type="NCBI Taxonomy" id="1076"/>
    <lineage>
        <taxon>Bacteria</taxon>
        <taxon>Pseudomonadati</taxon>
        <taxon>Pseudomonadota</taxon>
        <taxon>Alphaproteobacteria</taxon>
        <taxon>Hyphomicrobiales</taxon>
        <taxon>Nitrobacteraceae</taxon>
        <taxon>Rhodopseudomonas</taxon>
    </lineage>
</organism>
<dbReference type="AlphaFoldDB" id="A0A418V2U5"/>